<evidence type="ECO:0000259" key="25">
    <source>
        <dbReference type="Pfam" id="PF17852"/>
    </source>
</evidence>
<evidence type="ECO:0000259" key="21">
    <source>
        <dbReference type="Pfam" id="PF12774"/>
    </source>
</evidence>
<dbReference type="InterPro" id="IPR026983">
    <property type="entry name" value="DHC"/>
</dbReference>
<evidence type="ECO:0000259" key="24">
    <source>
        <dbReference type="Pfam" id="PF12781"/>
    </source>
</evidence>
<gene>
    <name evidence="30" type="ORF">MSP1401_LOCUS1485</name>
</gene>
<dbReference type="InterPro" id="IPR004273">
    <property type="entry name" value="Dynein_heavy_D6_P-loop"/>
</dbReference>
<evidence type="ECO:0000256" key="10">
    <source>
        <dbReference type="ARBA" id="ARBA00023017"/>
    </source>
</evidence>
<dbReference type="Gene3D" id="1.10.472.130">
    <property type="match status" value="1"/>
</dbReference>
<organism evidence="30">
    <name type="scientific">Micromonas pusilla</name>
    <name type="common">Picoplanktonic green alga</name>
    <name type="synonym">Chromulina pusilla</name>
    <dbReference type="NCBI Taxonomy" id="38833"/>
    <lineage>
        <taxon>Eukaryota</taxon>
        <taxon>Viridiplantae</taxon>
        <taxon>Chlorophyta</taxon>
        <taxon>Mamiellophyceae</taxon>
        <taxon>Mamiellales</taxon>
        <taxon>Mamiellaceae</taxon>
        <taxon>Micromonas</taxon>
    </lineage>
</organism>
<keyword evidence="4" id="KW-0493">Microtubule</keyword>
<dbReference type="InterPro" id="IPR041658">
    <property type="entry name" value="AAA_lid_11"/>
</dbReference>
<evidence type="ECO:0000259" key="20">
    <source>
        <dbReference type="Pfam" id="PF08393"/>
    </source>
</evidence>
<dbReference type="InterPro" id="IPR035699">
    <property type="entry name" value="AAA_6"/>
</dbReference>
<dbReference type="InterPro" id="IPR041228">
    <property type="entry name" value="Dynein_C"/>
</dbReference>
<feature type="domain" description="Dynein heavy chain C-terminal" evidence="28">
    <location>
        <begin position="4206"/>
        <end position="4498"/>
    </location>
</feature>
<dbReference type="InterPro" id="IPR043160">
    <property type="entry name" value="Dynein_C_barrel"/>
</dbReference>
<dbReference type="InterPro" id="IPR042228">
    <property type="entry name" value="Dynein_linker_3"/>
</dbReference>
<comment type="subcellular location">
    <subcellularLocation>
        <location evidence="1">Cytoplasm</location>
        <location evidence="1">Cytoskeleton</location>
        <location evidence="1">Flagellum axoneme</location>
    </subcellularLocation>
</comment>
<dbReference type="InterPro" id="IPR027417">
    <property type="entry name" value="P-loop_NTPase"/>
</dbReference>
<evidence type="ECO:0000256" key="6">
    <source>
        <dbReference type="ARBA" id="ARBA00022741"/>
    </source>
</evidence>
<dbReference type="Gene3D" id="1.20.920.20">
    <property type="match status" value="1"/>
</dbReference>
<dbReference type="GO" id="GO:0007018">
    <property type="term" value="P:microtubule-based movement"/>
    <property type="evidence" value="ECO:0007669"/>
    <property type="project" value="InterPro"/>
</dbReference>
<evidence type="ECO:0008006" key="31">
    <source>
        <dbReference type="Google" id="ProtNLM"/>
    </source>
</evidence>
<dbReference type="Pfam" id="PF08385">
    <property type="entry name" value="DHC_N1"/>
    <property type="match status" value="1"/>
</dbReference>
<dbReference type="FunFam" id="3.20.180.20:FF:000001">
    <property type="entry name" value="Dynein axonemal heavy chain 5"/>
    <property type="match status" value="1"/>
</dbReference>
<dbReference type="InterPro" id="IPR043157">
    <property type="entry name" value="Dynein_AAA1S"/>
</dbReference>
<dbReference type="FunFam" id="1.10.8.720:FF:000002">
    <property type="entry name" value="Dynein heavy chain 9, axonemal"/>
    <property type="match status" value="1"/>
</dbReference>
<dbReference type="Gene3D" id="3.20.180.20">
    <property type="entry name" value="Dynein heavy chain, N-terminal domain 2"/>
    <property type="match status" value="1"/>
</dbReference>
<keyword evidence="9" id="KW-0282">Flagellum</keyword>
<evidence type="ECO:0000259" key="29">
    <source>
        <dbReference type="Pfam" id="PF25007"/>
    </source>
</evidence>
<evidence type="ECO:0000256" key="9">
    <source>
        <dbReference type="ARBA" id="ARBA00022846"/>
    </source>
</evidence>
<name>A0A7S0GLB7_MICPS</name>
<evidence type="ECO:0000256" key="17">
    <source>
        <dbReference type="SAM" id="MobiDB-lite"/>
    </source>
</evidence>
<dbReference type="Gene3D" id="1.10.287.2620">
    <property type="match status" value="1"/>
</dbReference>
<dbReference type="FunFam" id="3.40.50.300:FF:000049">
    <property type="entry name" value="Dynein, axonemal, heavy chain 5"/>
    <property type="match status" value="1"/>
</dbReference>
<keyword evidence="13" id="KW-0505">Motor protein</keyword>
<feature type="coiled-coil region" evidence="16">
    <location>
        <begin position="3280"/>
        <end position="3328"/>
    </location>
</feature>
<keyword evidence="5" id="KW-0677">Repeat</keyword>
<feature type="domain" description="Dynein heavy chain tail" evidence="19">
    <location>
        <begin position="217"/>
        <end position="773"/>
    </location>
</feature>
<feature type="region of interest" description="Disordered" evidence="17">
    <location>
        <begin position="59"/>
        <end position="79"/>
    </location>
</feature>
<dbReference type="Pfam" id="PF12780">
    <property type="entry name" value="AAA_8"/>
    <property type="match status" value="1"/>
</dbReference>
<evidence type="ECO:0000256" key="11">
    <source>
        <dbReference type="ARBA" id="ARBA00023054"/>
    </source>
</evidence>
<feature type="coiled-coil region" evidence="16">
    <location>
        <begin position="3038"/>
        <end position="3093"/>
    </location>
</feature>
<dbReference type="Gene3D" id="1.20.1270.280">
    <property type="match status" value="1"/>
</dbReference>
<dbReference type="Pfam" id="PF25007">
    <property type="entry name" value="DYH2-5-8_CC"/>
    <property type="match status" value="1"/>
</dbReference>
<dbReference type="GO" id="GO:0005858">
    <property type="term" value="C:axonemal dynein complex"/>
    <property type="evidence" value="ECO:0007669"/>
    <property type="project" value="TreeGrafter"/>
</dbReference>
<dbReference type="GO" id="GO:0008569">
    <property type="term" value="F:minus-end-directed microtubule motor activity"/>
    <property type="evidence" value="ECO:0007669"/>
    <property type="project" value="InterPro"/>
</dbReference>
<feature type="domain" description="Dynein heavy chain AAA 5 extension" evidence="25">
    <location>
        <begin position="2304"/>
        <end position="2425"/>
    </location>
</feature>
<dbReference type="InterPro" id="IPR024743">
    <property type="entry name" value="Dynein_HC_stalk"/>
</dbReference>
<evidence type="ECO:0000256" key="16">
    <source>
        <dbReference type="SAM" id="Coils"/>
    </source>
</evidence>
<dbReference type="InterPro" id="IPR042219">
    <property type="entry name" value="AAA_lid_11_sf"/>
</dbReference>
<keyword evidence="3" id="KW-0963">Cytoplasm</keyword>
<evidence type="ECO:0000256" key="15">
    <source>
        <dbReference type="ARBA" id="ARBA00023273"/>
    </source>
</evidence>
<dbReference type="PANTHER" id="PTHR46532">
    <property type="entry name" value="MALE FERTILITY FACTOR KL5"/>
    <property type="match status" value="1"/>
</dbReference>
<proteinExistence type="inferred from homology"/>
<dbReference type="Pfam" id="PF12781">
    <property type="entry name" value="AAA_9"/>
    <property type="match status" value="1"/>
</dbReference>
<keyword evidence="10" id="KW-0243">Dynein</keyword>
<dbReference type="FunFam" id="3.10.490.20:FF:000009">
    <property type="entry name" value="Dynein heavy chain 4"/>
    <property type="match status" value="1"/>
</dbReference>
<dbReference type="Pfam" id="PF17857">
    <property type="entry name" value="AAA_lid_1"/>
    <property type="match status" value="1"/>
</dbReference>
<reference evidence="30" key="1">
    <citation type="submission" date="2021-01" db="EMBL/GenBank/DDBJ databases">
        <authorList>
            <person name="Corre E."/>
            <person name="Pelletier E."/>
            <person name="Niang G."/>
            <person name="Scheremetjew M."/>
            <person name="Finn R."/>
            <person name="Kale V."/>
            <person name="Holt S."/>
            <person name="Cochrane G."/>
            <person name="Meng A."/>
            <person name="Brown T."/>
            <person name="Cohen L."/>
        </authorList>
    </citation>
    <scope>NUCLEOTIDE SEQUENCE</scope>
    <source>
        <strain evidence="30">CCAC1681</strain>
    </source>
</reference>
<dbReference type="Gene3D" id="1.20.920.30">
    <property type="match status" value="1"/>
</dbReference>
<dbReference type="Gene3D" id="6.10.140.1060">
    <property type="match status" value="1"/>
</dbReference>
<evidence type="ECO:0000256" key="7">
    <source>
        <dbReference type="ARBA" id="ARBA00022794"/>
    </source>
</evidence>
<dbReference type="Gene3D" id="1.20.58.1120">
    <property type="match status" value="1"/>
</dbReference>
<dbReference type="Pfam" id="PF08393">
    <property type="entry name" value="DHC_N2"/>
    <property type="match status" value="1"/>
</dbReference>
<dbReference type="Pfam" id="PF17852">
    <property type="entry name" value="Dynein_AAA_lid"/>
    <property type="match status" value="1"/>
</dbReference>
<dbReference type="InterPro" id="IPR035706">
    <property type="entry name" value="AAA_9"/>
</dbReference>
<evidence type="ECO:0000259" key="23">
    <source>
        <dbReference type="Pfam" id="PF12780"/>
    </source>
</evidence>
<evidence type="ECO:0000256" key="2">
    <source>
        <dbReference type="ARBA" id="ARBA00008887"/>
    </source>
</evidence>
<feature type="domain" description="Dynein heavy chain coiled coil stalk" evidence="22">
    <location>
        <begin position="3057"/>
        <end position="3399"/>
    </location>
</feature>
<dbReference type="GO" id="GO:0030030">
    <property type="term" value="P:cell projection organization"/>
    <property type="evidence" value="ECO:0007669"/>
    <property type="project" value="UniProtKB-KW"/>
</dbReference>
<feature type="domain" description="Dynein heavy chain ATP-binding dynein motor region" evidence="24">
    <location>
        <begin position="3426"/>
        <end position="3645"/>
    </location>
</feature>
<dbReference type="InterPro" id="IPR013602">
    <property type="entry name" value="Dynein_heavy_linker"/>
</dbReference>
<keyword evidence="12" id="KW-0969">Cilium</keyword>
<feature type="compositionally biased region" description="Polar residues" evidence="17">
    <location>
        <begin position="60"/>
        <end position="79"/>
    </location>
</feature>
<dbReference type="GO" id="GO:0005874">
    <property type="term" value="C:microtubule"/>
    <property type="evidence" value="ECO:0007669"/>
    <property type="project" value="UniProtKB-KW"/>
</dbReference>
<evidence type="ECO:0000259" key="27">
    <source>
        <dbReference type="Pfam" id="PF18198"/>
    </source>
</evidence>
<dbReference type="Pfam" id="PF12777">
    <property type="entry name" value="MT"/>
    <property type="match status" value="1"/>
</dbReference>
<dbReference type="GO" id="GO:0051959">
    <property type="term" value="F:dynein light intermediate chain binding"/>
    <property type="evidence" value="ECO:0007669"/>
    <property type="project" value="InterPro"/>
</dbReference>
<evidence type="ECO:0000259" key="26">
    <source>
        <dbReference type="Pfam" id="PF17857"/>
    </source>
</evidence>
<dbReference type="InterPro" id="IPR024317">
    <property type="entry name" value="Dynein_heavy_chain_D4_dom"/>
</dbReference>
<dbReference type="Gene3D" id="1.10.8.710">
    <property type="match status" value="1"/>
</dbReference>
<evidence type="ECO:0000259" key="18">
    <source>
        <dbReference type="Pfam" id="PF03028"/>
    </source>
</evidence>
<dbReference type="Gene3D" id="1.20.140.100">
    <property type="entry name" value="Dynein heavy chain, N-terminal domain 2"/>
    <property type="match status" value="1"/>
</dbReference>
<feature type="domain" description="Dynein axonemal heavy chain 2/5/8 coiled-coil" evidence="29">
    <location>
        <begin position="1083"/>
        <end position="1194"/>
    </location>
</feature>
<keyword evidence="11 16" id="KW-0175">Coiled coil</keyword>
<dbReference type="InterPro" id="IPR041589">
    <property type="entry name" value="DNAH3_AAA_lid_1"/>
</dbReference>
<dbReference type="InterPro" id="IPR013594">
    <property type="entry name" value="Dynein_heavy_tail"/>
</dbReference>
<feature type="domain" description="Dynein heavy chain 3 AAA+ lid" evidence="26">
    <location>
        <begin position="2642"/>
        <end position="2737"/>
    </location>
</feature>
<feature type="domain" description="Dynein heavy chain linker" evidence="20">
    <location>
        <begin position="1268"/>
        <end position="1684"/>
    </location>
</feature>
<evidence type="ECO:0000256" key="3">
    <source>
        <dbReference type="ARBA" id="ARBA00022490"/>
    </source>
</evidence>
<dbReference type="FunFam" id="3.40.50.300:FF:000044">
    <property type="entry name" value="Dynein heavy chain 5, axonemal"/>
    <property type="match status" value="1"/>
</dbReference>
<evidence type="ECO:0000256" key="4">
    <source>
        <dbReference type="ARBA" id="ARBA00022701"/>
    </source>
</evidence>
<evidence type="ECO:0000259" key="22">
    <source>
        <dbReference type="Pfam" id="PF12777"/>
    </source>
</evidence>
<evidence type="ECO:0000256" key="13">
    <source>
        <dbReference type="ARBA" id="ARBA00023175"/>
    </source>
</evidence>
<evidence type="ECO:0000256" key="12">
    <source>
        <dbReference type="ARBA" id="ARBA00023069"/>
    </source>
</evidence>
<evidence type="ECO:0000256" key="5">
    <source>
        <dbReference type="ARBA" id="ARBA00022737"/>
    </source>
</evidence>
<dbReference type="GO" id="GO:0005524">
    <property type="term" value="F:ATP binding"/>
    <property type="evidence" value="ECO:0007669"/>
    <property type="project" value="UniProtKB-KW"/>
</dbReference>
<dbReference type="Gene3D" id="1.10.8.1220">
    <property type="match status" value="1"/>
</dbReference>
<dbReference type="SUPFAM" id="SSF52540">
    <property type="entry name" value="P-loop containing nucleoside triphosphate hydrolases"/>
    <property type="match status" value="4"/>
</dbReference>
<dbReference type="FunFam" id="1.20.140.100:FF:000003">
    <property type="entry name" value="Dynein, axonemal, heavy chain 5"/>
    <property type="match status" value="1"/>
</dbReference>
<dbReference type="Pfam" id="PF18198">
    <property type="entry name" value="AAA_lid_11"/>
    <property type="match status" value="1"/>
</dbReference>
<keyword evidence="15" id="KW-0966">Cell projection</keyword>
<dbReference type="GO" id="GO:0045505">
    <property type="term" value="F:dynein intermediate chain binding"/>
    <property type="evidence" value="ECO:0007669"/>
    <property type="project" value="InterPro"/>
</dbReference>
<evidence type="ECO:0000259" key="28">
    <source>
        <dbReference type="Pfam" id="PF18199"/>
    </source>
</evidence>
<comment type="similarity">
    <text evidence="2">Belongs to the dynein heavy chain family.</text>
</comment>
<accession>A0A7S0GLB7</accession>
<evidence type="ECO:0000256" key="8">
    <source>
        <dbReference type="ARBA" id="ARBA00022840"/>
    </source>
</evidence>
<dbReference type="Gene3D" id="3.40.50.300">
    <property type="entry name" value="P-loop containing nucleotide triphosphate hydrolases"/>
    <property type="match status" value="5"/>
</dbReference>
<dbReference type="FunFam" id="1.20.1270.280:FF:000003">
    <property type="entry name" value="Dynein axonemal heavy chain 17"/>
    <property type="match status" value="1"/>
</dbReference>
<dbReference type="Pfam" id="PF12774">
    <property type="entry name" value="AAA_6"/>
    <property type="match status" value="1"/>
</dbReference>
<dbReference type="PANTHER" id="PTHR46532:SF11">
    <property type="entry name" value="DYNEIN AXONEMAL HEAVY CHAIN 12"/>
    <property type="match status" value="1"/>
</dbReference>
<evidence type="ECO:0000256" key="14">
    <source>
        <dbReference type="ARBA" id="ARBA00023212"/>
    </source>
</evidence>
<dbReference type="FunFam" id="1.10.8.710:FF:000007">
    <property type="entry name" value="Putative dynein heavy chain"/>
    <property type="match status" value="1"/>
</dbReference>
<feature type="domain" description="Dynein heavy chain AAA lid" evidence="27">
    <location>
        <begin position="4054"/>
        <end position="4199"/>
    </location>
</feature>
<evidence type="ECO:0000259" key="19">
    <source>
        <dbReference type="Pfam" id="PF08385"/>
    </source>
</evidence>
<keyword evidence="14" id="KW-0206">Cytoskeleton</keyword>
<keyword evidence="6" id="KW-0547">Nucleotide-binding</keyword>
<dbReference type="EMBL" id="HBEN01001816">
    <property type="protein sequence ID" value="CAD8431483.1"/>
    <property type="molecule type" value="Transcribed_RNA"/>
</dbReference>
<feature type="domain" description="Dynein heavy chain hydrolytic ATP-binding dynein motor region" evidence="21">
    <location>
        <begin position="1819"/>
        <end position="2147"/>
    </location>
</feature>
<dbReference type="Pfam" id="PF03028">
    <property type="entry name" value="Dynein_heavy"/>
    <property type="match status" value="1"/>
</dbReference>
<keyword evidence="7" id="KW-0970">Cilium biogenesis/degradation</keyword>
<evidence type="ECO:0000313" key="30">
    <source>
        <dbReference type="EMBL" id="CAD8431483.1"/>
    </source>
</evidence>
<feature type="domain" description="Dynein heavy chain region D6 P-loop" evidence="18">
    <location>
        <begin position="3902"/>
        <end position="4022"/>
    </location>
</feature>
<keyword evidence="8" id="KW-0067">ATP-binding</keyword>
<sequence length="4501" mass="508793">MADPRHEYIAGKVAQSFGIPPEEAEQGLQTHDAAVRRFYEPDGPKTLLLYYQSEAADAPRTQSTSSVSTDAATRNSSSAPKRLVVTDGANAALDPTSHALYFIRVNSKGVGEKGCEQDVAAGEIRGGALESFRALISNLYAPVLKSQHSATWGKAREESAKEFVRGVAKFGATLAEAAHSLQGGVELARPPQKYAGMEIRASAFADAATDKAVCGDMERVLEDWCDATEALLDSGLTEEASSGGRRDSEEMGPDTELEYWRSRMAKFNSVMEQLKSRECRCVLGVCGAARSAAHKRWKLIDMRVTDAANESKDNVKYLTTLEKALEPMYVGDVRKILDGVPALMNSVKMMYAVCRYFHQRERMTRLFHKITNRMIFVCKEFLNEPGTLWNQPKDTLLANLKLVVELRDRYRAEYSATKKKLRENPSNRQFDFDEERAFGKFDLFAKRLHKLVDMFTTIVQFTQLAERRMDGMEGVIRRFFVVAEEFKRKPYDLLDFSKNQYDRDFLEFNVNIHDLETKLQTFIDSSFENISSTEQALNMLRQFQSVLKRDSLKKDLDDKYVVIFQNYALDLDAVQKIYEKHKHSPATPRNAPPVAGDIMWSRQLLRRIEEPMRKFAANEMIMRTKESKRTVKTYNTVAKALVAFETLWLRAWRKSIEDSKAGLQATLIVRHPETGNLLVNFDKEIMQLMRETKYLQRMGVEVPESAKMVLLQEEKFKHYYNQLSYALREYDRVVATAAPVCLEMLGPHLRDLENRLRPGMYSLTWTSMNIDGYLNRIHDGLARVEELIAKMNDVLENRVEANLKHVARTLFVNLPAEQSYTYEEFLSTQARYIKKQTEQIAVRNVEIERGVRDLCDLVLNAPRENAEEVLDQTAVDEFTAHYAKLMYQAILTATRASFLAMKKRLGSRSSGGFLYIERPIFGVDVELTVPKVSMNPSLEEIQGAINSTAKKILRASESLRMWGAAGQSVENFYHWIASDKEIVKSVLLLTGSVEGTKAQVMEYIDTFKKFDFLYLTDLQSEYAAFMATEPSLEAFENELKKYMAVEEEIAKIAPVHNIGAMSLETQPMKNSLKSEAATWKTQFAKNLHTQGLERLRAIHDYMRETTLKLNRAIEDLEDVRVAMGVLREIRDREAEIDAILTPIEDIYALLSRYQVRVPKEETDTVSELRFGWGKMKTLAISVNDNLSRLQVGFKRDLIKEVKAFVVDAAEFREDWDANGPAVPGLDPVEAVDRLKKFTQMFEVRARKWRNYCSGEELFGLTVTNYPEMEKTEKEIGMLTRLYDLYTNVLSTIDNYADILWTDVVANIDQMSEQVSQFQAQCKKLPKALRDWPAYTDCRKKIDDFLEILPLLQALSSPDMRERHWAELGKITGVEFNLAEDTFKLQDLLGANMLRATEEIEDLTTGAIKEAQVETKLGLIDEDWADQEFAFGPYKNRGNVVLSMAPTAELIEKLEDAQMALGSMATNRYSAPFKEEVAGWIAKLSTVSEIVEGWLIVQNMWMYMEAVFSGGDIVKQLPLEAKRFNNIDKTFMKAVAGAVDEANVVAVCCGSETMLNTLPHLTEQLELCQKSLTAFLDTKRAEFPRFYFVSDPTLLEILSLGSDPQAVTPHFQSGLFDSLTEVTFDKVDKTKMLEMFSQQNECVKFVKEVDGLLEPNPVMAVGNIEVWLQSLVDGMQMAIRSIIKMANSAVFEQELEQFIFGHPAQISLLGVQFLWTADMQGALTIARKDKTAMSKANKKADALLKEMITITQRPTLGKNERKNLETVITVHVHQRDTSDELTKKRVRDPSDFEWMKQCRFYWRDELNTVIISICDVDFEYSYEYLGVKERLVITPLTDICYVTLSQALGMFLGGAPAGPAGTGKTETTKDLGNTLGKFVVVFNCSDQMDYKAMGMTYKGLAQTGAWGCFDEFNRIPVSVLSVCSTQYKTVLDAIRARKQKFMFEDVEISLRPSIMAFITMNPGYPGRAELPESLKALFRPVSMCVPDLQMICENMLMGEGFYMSKILARKFVILYKLCEDLLSKAPHYDWKLRAIKTTLYVAGGMKRDQPELSEDKVLLQALRDFNLGKLTADDHGIFMGLLNDLFPKMLDLVPRLRDLTFEEQIVKSAVELGYQPEDKFVLKITQLREIFTVRWSVFLLGPAGCGKTAVWKTLLNAQNKSGEKSRSIPINPKAVTRNELYGFLHPSTREWKEGLMSVNFRDMSNNKTYQHQWIVLDGDIDAEWIESMNTVMDDNKMLTLASNERLPLTGTMRLLLEINHMLHCSPATVSRGGVIYLNQDDIGWQPMVESWIQSREAKEYRPLLVELFDRYMEKSLEHCRRNFRTIVPLVPMNIAGTVCKILEGLIPSEQVRGAPPPEKKIVEMQFVYAAVWALGGAMLVDKTVDYRAQFSKWWLSEWKNVLFPEGGLVFDYYVDDATGQMAPWTDRVDSFGYNASEAFANIFVPSVESTRLSFLLDGFIANKHYCMFVGNAGTGKTALMKESLKNLDGEAWTFSTVNMNNFMDAPALQVIIEQPLEKKSGVRFGPPGSKKLVYFFDDMNMPFVDKYDTQSPIELARQFVDYHGWYDKNKIVLKEIKNSQYMACMNPTAGSFNITPRMQRHFVTLAVQMPGKDVIRSVFAQIIEGHLSSFDPDVGKYGSKITDALIELHGSVANTFLPSAVKFHYQWNLRELSNVTQGICRALPEFYANPVTLCRLWIHEVERVFSDRMVHQTDIAKFDEMRVAVTKKYFADENQEEVEQRPISYNAFMKFDSNDEGAFCECATYEKLNKTLVEKLNEHNESNAVMDLVLFEQAMDHVTRVTRILDLPRGNAMLVGVGGSGKQSLAKLATFICQYDVFQISVTSSYGMADFKADLLSLYIKAGVKGNPVTFLMTDGQIIDERFLVYINDLLSSGYIPDLMTNEEKDEMCNAVRNECKGAGIIDSPENLWDFFLDKVRKYLHVCLCFSPVGDKFRIRARNFPALINCTVIDWFQPWPHEALVSVAGRFLAEIPDIEPELLENLQFHCAFTHTAVNDASIKYLEEDRRYNYTTPKSYLELISLYKDMLAAKRSELKQAKERLENGVDKIAQASAQVADLQVNLKEEQIIVEEKKANTDALIVSIGKEKAIVDEAVESASGDEAECAQIAEEVSAFQAECEEDLKAAEPIIQAAEAALNSLDKKALGELKSLSTPPAGVDDVASACMILCAPKGKIPKDISWNACKKFMGSVDKFLSDLINFDKDNTPLNCVEKVEKDYLGKENFNPEIIMGKSSAAAGLCSWVINICKYFRIYQVVAPKRKLLAEANEKLDAANTKLSGIRAKVAELQARVASLEENLMAATEDKNNAIAAAEKTQAKANLADRLVNGLSGENKRWGEAIEAFGVAEAKLVGDVLVGSSFVSYAGPFNTKFREFLVNEKWLPDMIERAIPMTQGVTPLDVLSNPGMRAAWGIEGLPTDPLSVENGAIMTSAARWALMIDPQLQGIKWIKEKWGDKLKIIQLSKPNYIADVEHCIENGVPLMIENLQDDIDAVLDPVVARQTIKRGRNVVMKLGDSEVDYDPNFKLYLQTKLSNPHYKPEIAAQTTLVNFCVTEKGLEDQLLALVVEKERFDLQQQSSDLVRQLGEYTVQITKLEDNLLFRLANSQGDILEDIELIENLEETKRTATEIAEKVVQATETQTVINSTREVYRPVAARGALMYFLVDALNVLDRVYQYSMANFVYILKKGMDVTPGGTDQSKVAEHLRTSEPLSVEKRVEKLIETTSETVFGYIASGLFERHKLIVASQLTMSVLRKQDKLQQGKFEWLLKGPRVLGVENPLPEWIAQPNWECVQSLTEVDGYDALPGDLEGSAKRWREWMELERPEEEPMPGDWKKYPDFEKLLLFRALRPDRMSNALSTFVKSVLGSFYVTSAPFDLASSFEDSSPGTPIFIFLSPGVDVAAAVESLGTKLGYTSENGRYAAVSLGQGQEPIAMSWLTNFHKNGGWVLLQNIHLTIDWTNGPLEKTVDKLAEGAHAEFRLFLSAEPPPILERGLAISLLQNSIKLTNEPPEGMKQNLARAYGNFNEEMFEACAKQAEFKTIVFALCYFHAAILERKKFGVGNMPDAASGIGWNMNYPFNTGDLLCCGQCVNNYLENNSNVPWADLKYIIGEIMYGGHVVEDWDRRTVEKYLDHYFKEELLEGIDFFPKFPSPPSSLNHKQTMEYIAETFPTESPLAFGLHPNAEIGFKLREAESLCSSILSLQPRDGSGEEGSSVEDQAKMVLDDLVERLPDQFDLEDIRSRTDDITPYIMVAIQETERMNKLLAEMKRSLAELDLGLKGDLTMSDPMEALMNALADGAVSAGWTKLAYPSLRGLGSWMVNLLQRVEQLQMWTADLATPRVVWLSGLFNPQSFLTAVMQTTARRNDWPLDKTVVLTEVTKKNVEQIESASREGAYVHGLTLEGCRFDEKVGVLEDSRPKEMFCPMPVIVIKAVTADKAEQRDAYQCPVYKTERRFREEVFTAQLKSKHGQIKWTLCGVCLFLDVV</sequence>
<dbReference type="InterPro" id="IPR042222">
    <property type="entry name" value="Dynein_2_N"/>
</dbReference>
<dbReference type="Pfam" id="PF18199">
    <property type="entry name" value="Dynein_C"/>
    <property type="match status" value="1"/>
</dbReference>
<dbReference type="Gene3D" id="1.10.8.720">
    <property type="entry name" value="Region D6 of dynein motor"/>
    <property type="match status" value="1"/>
</dbReference>
<feature type="domain" description="Dynein heavy chain AAA module D4" evidence="23">
    <location>
        <begin position="2785"/>
        <end position="3044"/>
    </location>
</feature>
<protein>
    <recommendedName>
        <fullName evidence="31">Dynein heavy chain</fullName>
    </recommendedName>
</protein>
<dbReference type="Gene3D" id="3.10.490.20">
    <property type="match status" value="1"/>
</dbReference>
<evidence type="ECO:0000256" key="1">
    <source>
        <dbReference type="ARBA" id="ARBA00004611"/>
    </source>
</evidence>
<dbReference type="FunFam" id="1.20.920.20:FF:000003">
    <property type="entry name" value="Dynein axonemal heavy chain 17"/>
    <property type="match status" value="1"/>
</dbReference>
<dbReference type="InterPro" id="IPR056759">
    <property type="entry name" value="DYH2-5-8_CC"/>
</dbReference>
<dbReference type="InterPro" id="IPR041466">
    <property type="entry name" value="Dynein_AAA5_ext"/>
</dbReference>
<dbReference type="FunFam" id="3.40.50.300:FF:002141">
    <property type="entry name" value="Dynein heavy chain"/>
    <property type="match status" value="1"/>
</dbReference>
<dbReference type="Pfam" id="PF12775">
    <property type="entry name" value="AAA_7"/>
    <property type="match status" value="1"/>
</dbReference>